<dbReference type="EMBL" id="JAXUIC010000011">
    <property type="protein sequence ID" value="KAK4564252.1"/>
    <property type="molecule type" value="Genomic_DNA"/>
</dbReference>
<name>A0AAN7E723_QUERU</name>
<dbReference type="AlphaFoldDB" id="A0AAN7E723"/>
<dbReference type="Gene3D" id="2.120.10.80">
    <property type="entry name" value="Kelch-type beta propeller"/>
    <property type="match status" value="1"/>
</dbReference>
<dbReference type="InterPro" id="IPR050354">
    <property type="entry name" value="F-box/kelch-repeat_ARATH"/>
</dbReference>
<sequence>MNQERVILFCGHMRDEPFVFSKDDGCCKTTMSWFSILAPEISAAPSSSILSPSSGILSSEICSASSSSPLRKGKRNRINTPPIKSAPSPFAVLKLPTRTFFTAVGSYIYIFHNSVNKILMFNNSGNWKLAPMMNHQRTSPHIIVLDNKLYVIGGLKYPLPINYAFMELFDPDIGTWESLPNPPFQTQPKEMVTTLLENRKQILVTSYTDFLFHTYNINDRTWSLAPAVSNLPKAYFFLSSDMVKSVGVGNMLYRVSFDNIDHPKVLVIQAFDLHLDQWFEGCLNVGREIFGEYNEVLGDGYPCCGLIHLCDQKFCLLLQSSYYSDSDTEDDFDRRRSAYFKPRPASFSYLYSVVLEVSTILDKPMDLEGFMGLNIVVLSTEKYRLVSPLVIQDAMLVEISFHPSNMPRLNRCNESLLKEFGMARP</sequence>
<dbReference type="InterPro" id="IPR015915">
    <property type="entry name" value="Kelch-typ_b-propeller"/>
</dbReference>
<dbReference type="SUPFAM" id="SSF117281">
    <property type="entry name" value="Kelch motif"/>
    <property type="match status" value="1"/>
</dbReference>
<keyword evidence="2" id="KW-1185">Reference proteome</keyword>
<accession>A0AAN7E723</accession>
<protein>
    <submittedName>
        <fullName evidence="1">Uncharacterized protein</fullName>
    </submittedName>
</protein>
<proteinExistence type="predicted"/>
<gene>
    <name evidence="1" type="ORF">RGQ29_006361</name>
</gene>
<comment type="caution">
    <text evidence="1">The sequence shown here is derived from an EMBL/GenBank/DDBJ whole genome shotgun (WGS) entry which is preliminary data.</text>
</comment>
<reference evidence="1 2" key="1">
    <citation type="journal article" date="2023" name="G3 (Bethesda)">
        <title>A haplotype-resolved chromosome-scale genome for Quercus rubra L. provides insights into the genetics of adaptive traits for red oak species.</title>
        <authorList>
            <person name="Kapoor B."/>
            <person name="Jenkins J."/>
            <person name="Schmutz J."/>
            <person name="Zhebentyayeva T."/>
            <person name="Kuelheim C."/>
            <person name="Coggeshall M."/>
            <person name="Heim C."/>
            <person name="Lasky J.R."/>
            <person name="Leites L."/>
            <person name="Islam-Faridi N."/>
            <person name="Romero-Severson J."/>
            <person name="DeLeo V.L."/>
            <person name="Lucas S.M."/>
            <person name="Lazic D."/>
            <person name="Gailing O."/>
            <person name="Carlson J."/>
            <person name="Staton M."/>
        </authorList>
    </citation>
    <scope>NUCLEOTIDE SEQUENCE [LARGE SCALE GENOMIC DNA]</scope>
    <source>
        <strain evidence="1">Pseudo-F2</strain>
    </source>
</reference>
<dbReference type="PANTHER" id="PTHR24414">
    <property type="entry name" value="F-BOX/KELCH-REPEAT PROTEIN SKIP4"/>
    <property type="match status" value="1"/>
</dbReference>
<organism evidence="1 2">
    <name type="scientific">Quercus rubra</name>
    <name type="common">Northern red oak</name>
    <name type="synonym">Quercus borealis</name>
    <dbReference type="NCBI Taxonomy" id="3512"/>
    <lineage>
        <taxon>Eukaryota</taxon>
        <taxon>Viridiplantae</taxon>
        <taxon>Streptophyta</taxon>
        <taxon>Embryophyta</taxon>
        <taxon>Tracheophyta</taxon>
        <taxon>Spermatophyta</taxon>
        <taxon>Magnoliopsida</taxon>
        <taxon>eudicotyledons</taxon>
        <taxon>Gunneridae</taxon>
        <taxon>Pentapetalae</taxon>
        <taxon>rosids</taxon>
        <taxon>fabids</taxon>
        <taxon>Fagales</taxon>
        <taxon>Fagaceae</taxon>
        <taxon>Quercus</taxon>
    </lineage>
</organism>
<evidence type="ECO:0000313" key="2">
    <source>
        <dbReference type="Proteomes" id="UP001324115"/>
    </source>
</evidence>
<dbReference type="Proteomes" id="UP001324115">
    <property type="component" value="Unassembled WGS sequence"/>
</dbReference>
<evidence type="ECO:0000313" key="1">
    <source>
        <dbReference type="EMBL" id="KAK4564252.1"/>
    </source>
</evidence>
<dbReference type="PANTHER" id="PTHR24414:SF23">
    <property type="entry name" value="F-BOX_KELCH-REPEAT PROTEIN SKIP6"/>
    <property type="match status" value="1"/>
</dbReference>